<proteinExistence type="predicted"/>
<keyword evidence="2" id="KW-1133">Transmembrane helix</keyword>
<evidence type="ECO:0000256" key="1">
    <source>
        <dbReference type="SAM" id="MobiDB-lite"/>
    </source>
</evidence>
<dbReference type="EMBL" id="JBHUFV010000003">
    <property type="protein sequence ID" value="MFD1930469.1"/>
    <property type="molecule type" value="Genomic_DNA"/>
</dbReference>
<sequence>MTTSTGRPVTPTAQPVTSPARPSARAVLVTTTATLAGLLLLAIVTSATHLPIFALPFAASAAIVAVAPAAPFAQPRSILLGHLSATALALVITALAGPSIWAAAVAAGLATAPMLVLRAPHPPATATAALIGLTDPGPIFLLNPVLAASVVVVLGGIVLGRALPGHRYPAYWR</sequence>
<dbReference type="InterPro" id="IPR058581">
    <property type="entry name" value="TM_HPP"/>
</dbReference>
<protein>
    <submittedName>
        <fullName evidence="4">HPP family protein</fullName>
    </submittedName>
</protein>
<feature type="transmembrane region" description="Helical" evidence="2">
    <location>
        <begin position="53"/>
        <end position="73"/>
    </location>
</feature>
<dbReference type="PANTHER" id="PTHR33741">
    <property type="entry name" value="TRANSMEMBRANE PROTEIN DDB_G0269096-RELATED"/>
    <property type="match status" value="1"/>
</dbReference>
<dbReference type="InterPro" id="IPR007065">
    <property type="entry name" value="HPP"/>
</dbReference>
<keyword evidence="5" id="KW-1185">Reference proteome</keyword>
<evidence type="ECO:0000259" key="3">
    <source>
        <dbReference type="Pfam" id="PF04982"/>
    </source>
</evidence>
<evidence type="ECO:0000256" key="2">
    <source>
        <dbReference type="SAM" id="Phobius"/>
    </source>
</evidence>
<accession>A0ABW4SNF4</accession>
<feature type="transmembrane region" description="Helical" evidence="2">
    <location>
        <begin position="26"/>
        <end position="47"/>
    </location>
</feature>
<dbReference type="Proteomes" id="UP001597368">
    <property type="component" value="Unassembled WGS sequence"/>
</dbReference>
<dbReference type="Pfam" id="PF04982">
    <property type="entry name" value="TM_HPP"/>
    <property type="match status" value="1"/>
</dbReference>
<gene>
    <name evidence="4" type="ORF">ACFSKW_03155</name>
</gene>
<dbReference type="PANTHER" id="PTHR33741:SF5">
    <property type="entry name" value="TRANSMEMBRANE PROTEIN DDB_G0269096-RELATED"/>
    <property type="match status" value="1"/>
</dbReference>
<evidence type="ECO:0000313" key="4">
    <source>
        <dbReference type="EMBL" id="MFD1930469.1"/>
    </source>
</evidence>
<name>A0ABW4SNF4_9ACTN</name>
<reference evidence="5" key="1">
    <citation type="journal article" date="2019" name="Int. J. Syst. Evol. Microbiol.">
        <title>The Global Catalogue of Microorganisms (GCM) 10K type strain sequencing project: providing services to taxonomists for standard genome sequencing and annotation.</title>
        <authorList>
            <consortium name="The Broad Institute Genomics Platform"/>
            <consortium name="The Broad Institute Genome Sequencing Center for Infectious Disease"/>
            <person name="Wu L."/>
            <person name="Ma J."/>
        </authorList>
    </citation>
    <scope>NUCLEOTIDE SEQUENCE [LARGE SCALE GENOMIC DNA]</scope>
    <source>
        <strain evidence="5">ICMP 6774ER</strain>
    </source>
</reference>
<feature type="compositionally biased region" description="Polar residues" evidence="1">
    <location>
        <begin position="1"/>
        <end position="17"/>
    </location>
</feature>
<keyword evidence="2" id="KW-0472">Membrane</keyword>
<feature type="transmembrane region" description="Helical" evidence="2">
    <location>
        <begin position="139"/>
        <end position="163"/>
    </location>
</feature>
<comment type="caution">
    <text evidence="4">The sequence shown here is derived from an EMBL/GenBank/DDBJ whole genome shotgun (WGS) entry which is preliminary data.</text>
</comment>
<dbReference type="RefSeq" id="WP_379568871.1">
    <property type="nucleotide sequence ID" value="NZ_JBHUFV010000003.1"/>
</dbReference>
<feature type="domain" description="HPP transmembrane region" evidence="3">
    <location>
        <begin position="20"/>
        <end position="169"/>
    </location>
</feature>
<keyword evidence="2" id="KW-0812">Transmembrane</keyword>
<feature type="transmembrane region" description="Helical" evidence="2">
    <location>
        <begin position="85"/>
        <end position="110"/>
    </location>
</feature>
<organism evidence="4 5">
    <name type="scientific">Nonomuraea mangrovi</name>
    <dbReference type="NCBI Taxonomy" id="2316207"/>
    <lineage>
        <taxon>Bacteria</taxon>
        <taxon>Bacillati</taxon>
        <taxon>Actinomycetota</taxon>
        <taxon>Actinomycetes</taxon>
        <taxon>Streptosporangiales</taxon>
        <taxon>Streptosporangiaceae</taxon>
        <taxon>Nonomuraea</taxon>
    </lineage>
</organism>
<feature type="region of interest" description="Disordered" evidence="1">
    <location>
        <begin position="1"/>
        <end position="21"/>
    </location>
</feature>
<evidence type="ECO:0000313" key="5">
    <source>
        <dbReference type="Proteomes" id="UP001597368"/>
    </source>
</evidence>